<keyword evidence="9 12" id="KW-0811">Translocation</keyword>
<evidence type="ECO:0000256" key="8">
    <source>
        <dbReference type="ARBA" id="ARBA00022989"/>
    </source>
</evidence>
<name>A0A9P4M0Z8_9PEZI</name>
<sequence>MFTTSPRCIRAAAGSITPGYRPNAPLKVTQCVAFPRPACTGPKSFTTRVAVKARHTCLNSKPRPSTSQVTVPRTHRTAINIRFVRFNSTAASASSASASPQSHPPLTWNEYLRLRKVRRRINLGASIVTCTGTTVAGIAYLSQSDFDRWGASAFGLDPFILLGIATFAFAGAGWLMGPFAGGAVFNTMYRGVKPEIMAKEKDFFTRVKKNRADPSNSSLNNPIPDYYGEKIGSVKDYRTWLRDQRAFRLKRDRTS</sequence>
<dbReference type="EMBL" id="ML978135">
    <property type="protein sequence ID" value="KAF2094121.1"/>
    <property type="molecule type" value="Genomic_DNA"/>
</dbReference>
<evidence type="ECO:0000256" key="3">
    <source>
        <dbReference type="ARBA" id="ARBA00022448"/>
    </source>
</evidence>
<dbReference type="Proteomes" id="UP000799772">
    <property type="component" value="Unassembled WGS sequence"/>
</dbReference>
<keyword evidence="11 12" id="KW-0472">Membrane</keyword>
<evidence type="ECO:0000256" key="7">
    <source>
        <dbReference type="ARBA" id="ARBA00022946"/>
    </source>
</evidence>
<comment type="function">
    <text evidence="12">Component of the PAM complex, a complex required for the translocation of transit peptide-containing proteins from the inner membrane into the mitochondrial matrix in an ATP-dependent manner.</text>
</comment>
<organism evidence="13 14">
    <name type="scientific">Rhizodiscina lignyota</name>
    <dbReference type="NCBI Taxonomy" id="1504668"/>
    <lineage>
        <taxon>Eukaryota</taxon>
        <taxon>Fungi</taxon>
        <taxon>Dikarya</taxon>
        <taxon>Ascomycota</taxon>
        <taxon>Pezizomycotina</taxon>
        <taxon>Dothideomycetes</taxon>
        <taxon>Pleosporomycetidae</taxon>
        <taxon>Aulographales</taxon>
        <taxon>Rhizodiscinaceae</taxon>
        <taxon>Rhizodiscina</taxon>
    </lineage>
</organism>
<evidence type="ECO:0000256" key="1">
    <source>
        <dbReference type="ARBA" id="ARBA00004448"/>
    </source>
</evidence>
<comment type="subunit">
    <text evidence="12">Component of the PAM complex.</text>
</comment>
<keyword evidence="5 12" id="KW-0999">Mitochondrion inner membrane</keyword>
<comment type="caution">
    <text evidence="13">The sequence shown here is derived from an EMBL/GenBank/DDBJ whole genome shotgun (WGS) entry which is preliminary data.</text>
</comment>
<evidence type="ECO:0000256" key="6">
    <source>
        <dbReference type="ARBA" id="ARBA00022927"/>
    </source>
</evidence>
<keyword evidence="7" id="KW-0809">Transit peptide</keyword>
<proteinExistence type="inferred from homology"/>
<evidence type="ECO:0000313" key="14">
    <source>
        <dbReference type="Proteomes" id="UP000799772"/>
    </source>
</evidence>
<evidence type="ECO:0000256" key="11">
    <source>
        <dbReference type="ARBA" id="ARBA00023136"/>
    </source>
</evidence>
<evidence type="ECO:0000256" key="9">
    <source>
        <dbReference type="ARBA" id="ARBA00023010"/>
    </source>
</evidence>
<keyword evidence="4 12" id="KW-0812">Transmembrane</keyword>
<reference evidence="13" key="1">
    <citation type="journal article" date="2020" name="Stud. Mycol.">
        <title>101 Dothideomycetes genomes: a test case for predicting lifestyles and emergence of pathogens.</title>
        <authorList>
            <person name="Haridas S."/>
            <person name="Albert R."/>
            <person name="Binder M."/>
            <person name="Bloem J."/>
            <person name="Labutti K."/>
            <person name="Salamov A."/>
            <person name="Andreopoulos B."/>
            <person name="Baker S."/>
            <person name="Barry K."/>
            <person name="Bills G."/>
            <person name="Bluhm B."/>
            <person name="Cannon C."/>
            <person name="Castanera R."/>
            <person name="Culley D."/>
            <person name="Daum C."/>
            <person name="Ezra D."/>
            <person name="Gonzalez J."/>
            <person name="Henrissat B."/>
            <person name="Kuo A."/>
            <person name="Liang C."/>
            <person name="Lipzen A."/>
            <person name="Lutzoni F."/>
            <person name="Magnuson J."/>
            <person name="Mondo S."/>
            <person name="Nolan M."/>
            <person name="Ohm R."/>
            <person name="Pangilinan J."/>
            <person name="Park H.-J."/>
            <person name="Ramirez L."/>
            <person name="Alfaro M."/>
            <person name="Sun H."/>
            <person name="Tritt A."/>
            <person name="Yoshinaga Y."/>
            <person name="Zwiers L.-H."/>
            <person name="Turgeon B."/>
            <person name="Goodwin S."/>
            <person name="Spatafora J."/>
            <person name="Crous P."/>
            <person name="Grigoriev I."/>
        </authorList>
    </citation>
    <scope>NUCLEOTIDE SEQUENCE</scope>
    <source>
        <strain evidence="13">CBS 133067</strain>
    </source>
</reference>
<protein>
    <recommendedName>
        <fullName evidence="12">Presequence translocated-associated motor subunit PAM17</fullName>
    </recommendedName>
</protein>
<keyword evidence="10 12" id="KW-0496">Mitochondrion</keyword>
<dbReference type="GO" id="GO:0030150">
    <property type="term" value="P:protein import into mitochondrial matrix"/>
    <property type="evidence" value="ECO:0007669"/>
    <property type="project" value="UniProtKB-UniRule"/>
</dbReference>
<evidence type="ECO:0000256" key="4">
    <source>
        <dbReference type="ARBA" id="ARBA00022692"/>
    </source>
</evidence>
<accession>A0A9P4M0Z8</accession>
<dbReference type="InterPro" id="IPR013875">
    <property type="entry name" value="Pam17"/>
</dbReference>
<dbReference type="GO" id="GO:0001405">
    <property type="term" value="C:PAM complex, Tim23 associated import motor"/>
    <property type="evidence" value="ECO:0007669"/>
    <property type="project" value="UniProtKB-UniRule"/>
</dbReference>
<evidence type="ECO:0000313" key="13">
    <source>
        <dbReference type="EMBL" id="KAF2094121.1"/>
    </source>
</evidence>
<dbReference type="AlphaFoldDB" id="A0A9P4M0Z8"/>
<dbReference type="Pfam" id="PF08566">
    <property type="entry name" value="Pam17"/>
    <property type="match status" value="1"/>
</dbReference>
<evidence type="ECO:0000256" key="2">
    <source>
        <dbReference type="ARBA" id="ARBA00006837"/>
    </source>
</evidence>
<dbReference type="PANTHER" id="PTHR28021:SF1">
    <property type="entry name" value="PRESEQUENCE TRANSLOCATED-ASSOCIATED MOTOR SUBUNIT PAM17, MITOCHONDRIAL"/>
    <property type="match status" value="1"/>
</dbReference>
<gene>
    <name evidence="13" type="ORF">NA57DRAFT_46881</name>
</gene>
<evidence type="ECO:0000256" key="12">
    <source>
        <dbReference type="RuleBase" id="RU367146"/>
    </source>
</evidence>
<evidence type="ECO:0000256" key="10">
    <source>
        <dbReference type="ARBA" id="ARBA00023128"/>
    </source>
</evidence>
<evidence type="ECO:0000256" key="5">
    <source>
        <dbReference type="ARBA" id="ARBA00022792"/>
    </source>
</evidence>
<comment type="subcellular location">
    <subcellularLocation>
        <location evidence="1 12">Mitochondrion inner membrane</location>
        <topology evidence="1 12">Multi-pass membrane protein</topology>
    </subcellularLocation>
</comment>
<keyword evidence="3 12" id="KW-0813">Transport</keyword>
<dbReference type="PANTHER" id="PTHR28021">
    <property type="entry name" value="PRESEQUENCE TRANSLOCATED-ASSOCIATED MOTOR SUBUNIT PAM17, MITOCHONDRIAL"/>
    <property type="match status" value="1"/>
</dbReference>
<comment type="similarity">
    <text evidence="2 12">Belongs to the PAM17 family.</text>
</comment>
<keyword evidence="14" id="KW-1185">Reference proteome</keyword>
<feature type="transmembrane region" description="Helical" evidence="12">
    <location>
        <begin position="121"/>
        <end position="140"/>
    </location>
</feature>
<keyword evidence="8 12" id="KW-1133">Transmembrane helix</keyword>
<dbReference type="OrthoDB" id="5970083at2759"/>
<feature type="transmembrane region" description="Helical" evidence="12">
    <location>
        <begin position="160"/>
        <end position="185"/>
    </location>
</feature>
<keyword evidence="6 12" id="KW-0653">Protein transport</keyword>